<dbReference type="GO" id="GO:0008422">
    <property type="term" value="F:beta-glucosidase activity"/>
    <property type="evidence" value="ECO:0007669"/>
    <property type="project" value="TreeGrafter"/>
</dbReference>
<evidence type="ECO:0000256" key="4">
    <source>
        <dbReference type="RuleBase" id="RU003690"/>
    </source>
</evidence>
<dbReference type="PRINTS" id="PR00131">
    <property type="entry name" value="GLHYDRLASE1"/>
</dbReference>
<sequence>MKRRKMHKESEPALLFLFSVSSSFSPLLVKKFLTKDVMEFFKCSTYVPLYINPMQYAGKRQTYFRSPNTFQLLMAMKLGSLFLFVVLLTDFALTNSKAANTDPPIVCDSLNRSSFDSLVPGFIFGTSSAAYQVEGAWNESGRGPSVWDNFTQQYPVITTMEISLLISITFIRLQNHILTNFFNLTTTEDIEGDSFSDRDVQIMKNMSMDAYRFSISWSRLLPNGTLSGGINKEGIEYYNNLTNELLSNAPQLTFQSSFNEMQAASNWLYVYPKGIQDFLLYTKEKYNDPLIYITENGVDEFNDPTLPLPEALNDTNRIDYYNRHLCYVQAAIKNGTNVKGYFAWSVLDNFEWDDGYTVRFGINYVDYESLQRSSKSSTYWFQSFLNKSSNNTEEIKSFVDGSVGNTEFDLMMAQDIRQLE</sequence>
<evidence type="ECO:0008006" key="8">
    <source>
        <dbReference type="Google" id="ProtNLM"/>
    </source>
</evidence>
<dbReference type="Gene3D" id="3.20.20.80">
    <property type="entry name" value="Glycosidases"/>
    <property type="match status" value="2"/>
</dbReference>
<organism evidence="6 7">
    <name type="scientific">Malus domestica</name>
    <name type="common">Apple</name>
    <name type="synonym">Pyrus malus</name>
    <dbReference type="NCBI Taxonomy" id="3750"/>
    <lineage>
        <taxon>Eukaryota</taxon>
        <taxon>Viridiplantae</taxon>
        <taxon>Streptophyta</taxon>
        <taxon>Embryophyta</taxon>
        <taxon>Tracheophyta</taxon>
        <taxon>Spermatophyta</taxon>
        <taxon>Magnoliopsida</taxon>
        <taxon>eudicotyledons</taxon>
        <taxon>Gunneridae</taxon>
        <taxon>Pentapetalae</taxon>
        <taxon>rosids</taxon>
        <taxon>fabids</taxon>
        <taxon>Rosales</taxon>
        <taxon>Rosaceae</taxon>
        <taxon>Amygdaloideae</taxon>
        <taxon>Maleae</taxon>
        <taxon>Malus</taxon>
    </lineage>
</organism>
<reference evidence="6 7" key="1">
    <citation type="submission" date="2018-10" db="EMBL/GenBank/DDBJ databases">
        <title>A high-quality apple genome assembly.</title>
        <authorList>
            <person name="Hu J."/>
        </authorList>
    </citation>
    <scope>NUCLEOTIDE SEQUENCE [LARGE SCALE GENOMIC DNA]</scope>
    <source>
        <strain evidence="7">cv. HFTH1</strain>
        <tissue evidence="6">Young leaf</tissue>
    </source>
</reference>
<keyword evidence="7" id="KW-1185">Reference proteome</keyword>
<dbReference type="InterPro" id="IPR017853">
    <property type="entry name" value="GH"/>
</dbReference>
<keyword evidence="5" id="KW-0472">Membrane</keyword>
<dbReference type="PROSITE" id="PS00653">
    <property type="entry name" value="GLYCOSYL_HYDROL_F1_2"/>
    <property type="match status" value="1"/>
</dbReference>
<dbReference type="InterPro" id="IPR033132">
    <property type="entry name" value="GH_1_N_CS"/>
</dbReference>
<dbReference type="InterPro" id="IPR001360">
    <property type="entry name" value="Glyco_hydro_1"/>
</dbReference>
<comment type="similarity">
    <text evidence="1 4">Belongs to the glycosyl hydrolase 1 family.</text>
</comment>
<dbReference type="PANTHER" id="PTHR10353">
    <property type="entry name" value="GLYCOSYL HYDROLASE"/>
    <property type="match status" value="1"/>
</dbReference>
<keyword evidence="3" id="KW-0326">Glycosidase</keyword>
<accession>A0A498INV8</accession>
<dbReference type="AlphaFoldDB" id="A0A498INV8"/>
<evidence type="ECO:0000256" key="2">
    <source>
        <dbReference type="ARBA" id="ARBA00022801"/>
    </source>
</evidence>
<keyword evidence="5" id="KW-0812">Transmembrane</keyword>
<name>A0A498INV8_MALDO</name>
<protein>
    <recommendedName>
        <fullName evidence="8">Beta-glucosidase</fullName>
    </recommendedName>
</protein>
<evidence type="ECO:0000256" key="5">
    <source>
        <dbReference type="SAM" id="Phobius"/>
    </source>
</evidence>
<keyword evidence="5" id="KW-1133">Transmembrane helix</keyword>
<evidence type="ECO:0000313" key="6">
    <source>
        <dbReference type="EMBL" id="RXH85218.1"/>
    </source>
</evidence>
<keyword evidence="2" id="KW-0378">Hydrolase</keyword>
<evidence type="ECO:0000313" key="7">
    <source>
        <dbReference type="Proteomes" id="UP000290289"/>
    </source>
</evidence>
<feature type="transmembrane region" description="Helical" evidence="5">
    <location>
        <begin position="72"/>
        <end position="93"/>
    </location>
</feature>
<dbReference type="EMBL" id="RDQH01000337">
    <property type="protein sequence ID" value="RXH85218.1"/>
    <property type="molecule type" value="Genomic_DNA"/>
</dbReference>
<gene>
    <name evidence="6" type="ORF">DVH24_041986</name>
</gene>
<dbReference type="GO" id="GO:0005975">
    <property type="term" value="P:carbohydrate metabolic process"/>
    <property type="evidence" value="ECO:0007669"/>
    <property type="project" value="InterPro"/>
</dbReference>
<dbReference type="Pfam" id="PF00232">
    <property type="entry name" value="Glyco_hydro_1"/>
    <property type="match status" value="2"/>
</dbReference>
<evidence type="ECO:0000256" key="1">
    <source>
        <dbReference type="ARBA" id="ARBA00010838"/>
    </source>
</evidence>
<comment type="caution">
    <text evidence="6">The sequence shown here is derived from an EMBL/GenBank/DDBJ whole genome shotgun (WGS) entry which is preliminary data.</text>
</comment>
<dbReference type="PANTHER" id="PTHR10353:SF137">
    <property type="entry name" value="MYROSINASE 3-RELATED"/>
    <property type="match status" value="1"/>
</dbReference>
<proteinExistence type="inferred from homology"/>
<dbReference type="SUPFAM" id="SSF51445">
    <property type="entry name" value="(Trans)glycosidases"/>
    <property type="match status" value="1"/>
</dbReference>
<dbReference type="Proteomes" id="UP000290289">
    <property type="component" value="Chromosome 11"/>
</dbReference>
<evidence type="ECO:0000256" key="3">
    <source>
        <dbReference type="ARBA" id="ARBA00023295"/>
    </source>
</evidence>